<keyword evidence="14 21" id="KW-0067">ATP-binding</keyword>
<dbReference type="InParanoid" id="A0A200Q165"/>
<dbReference type="GO" id="GO:0001653">
    <property type="term" value="F:peptide receptor activity"/>
    <property type="evidence" value="ECO:0007669"/>
    <property type="project" value="UniProtKB-ARBA"/>
</dbReference>
<evidence type="ECO:0000256" key="21">
    <source>
        <dbReference type="PROSITE-ProRule" id="PRU10141"/>
    </source>
</evidence>
<evidence type="ECO:0000313" key="25">
    <source>
        <dbReference type="Proteomes" id="UP000195402"/>
    </source>
</evidence>
<dbReference type="InterPro" id="IPR017441">
    <property type="entry name" value="Protein_kinase_ATP_BS"/>
</dbReference>
<keyword evidence="6" id="KW-0723">Serine/threonine-protein kinase</keyword>
<gene>
    <name evidence="24" type="ORF">BVC80_277g19</name>
</gene>
<keyword evidence="16 22" id="KW-0472">Membrane</keyword>
<sequence>MVTEIKLPGKQLVGILHFDSICELQFLEKLDFGLNLLYGTVTQDLKNCSNLNYLDLSNNLFSGSFPDFSNLERLGFLNLNMSGFSGTFPWKSLEKLTNLTFLSVGDNPFDRSPFPVEVLKLEKLYWLYLTNCSIEGTIPKEIGNLTKLENLELSMNYLSGGIPAEIGKLTNLWQLELYANELNGTLPTGFRNLTNLKNFDASTNYLEGDLSELKFLEKLESLQLFENNFSGEVPVEFGDFKFLVNLSLYTNKLTGPLPQKLGSWADFDFIDVSENSLTGPIPPDMCKNGKMEQLLMLQNKFTGGIPENYASCSSLTRFRVSNNSLTGVIPAEFWGLPKLDYLDLALNQFEGPVTSDIGRAQSLTQLHLENNRFSGQIPPEITKASSLGLIELSFNHFTGEIPSGIGELKKLNSLYLQENMISGRIPDSLGSCSMLNNINLAGNSISGKIPSSLGSLPSLNSLNLSRNKLSGAIPSSLSSLKLSLFDLSNNQLTGRIPQSLSIDAYKGSFAGNPELCSTDSNFLRPCSSDSGKSSQTRTIISCFLVGITILLISLALYIFMKRRFKDEDSSLKSNSWDVKSFHVLSFTEQEILNCIKQENVIGKGGSGSVYKVILDNGNIELAVKHIWKSDSGDRKSSRSSSAMLMKRFGNMPEFDAEVATLSSIRHVNVVKLYCSITSEDSSLLVYEYLPNGSLWDRLHTCRKMELDWETRYDIAVGAAKGLEYLHHGCDRPVIHRDVKSSNILLDEFFKPRIADFGLAKIVQASGGKDSTHVIAGTHGYIAPEYAYTYKVNEKSDVYSFGVVLMELVTGKRPIEPEFGDNKDIVYWISSKMTSRESVMDVVDSNIPGALKEDAVKVLRIAVLCTARLPTMRPSMRNVVQMLEDVEPCKLISIKVTKDNCSIKKESLEYEEKFKQNP</sequence>
<comment type="catalytic activity">
    <reaction evidence="19">
        <text>L-threonyl-[protein] + ATP = O-phospho-L-threonyl-[protein] + ADP + H(+)</text>
        <dbReference type="Rhea" id="RHEA:46608"/>
        <dbReference type="Rhea" id="RHEA-COMP:11060"/>
        <dbReference type="Rhea" id="RHEA-COMP:11605"/>
        <dbReference type="ChEBI" id="CHEBI:15378"/>
        <dbReference type="ChEBI" id="CHEBI:30013"/>
        <dbReference type="ChEBI" id="CHEBI:30616"/>
        <dbReference type="ChEBI" id="CHEBI:61977"/>
        <dbReference type="ChEBI" id="CHEBI:456216"/>
        <dbReference type="EC" id="2.7.11.1"/>
    </reaction>
</comment>
<dbReference type="STRING" id="56857.A0A200Q165"/>
<evidence type="ECO:0000256" key="18">
    <source>
        <dbReference type="ARBA" id="ARBA00023180"/>
    </source>
</evidence>
<keyword evidence="25" id="KW-1185">Reference proteome</keyword>
<evidence type="ECO:0000313" key="24">
    <source>
        <dbReference type="EMBL" id="OVA04186.1"/>
    </source>
</evidence>
<dbReference type="GO" id="GO:0033612">
    <property type="term" value="F:receptor serine/threonine kinase binding"/>
    <property type="evidence" value="ECO:0007669"/>
    <property type="project" value="TreeGrafter"/>
</dbReference>
<reference evidence="24 25" key="1">
    <citation type="journal article" date="2017" name="Mol. Plant">
        <title>The Genome of Medicinal Plant Macleaya cordata Provides New Insights into Benzylisoquinoline Alkaloids Metabolism.</title>
        <authorList>
            <person name="Liu X."/>
            <person name="Liu Y."/>
            <person name="Huang P."/>
            <person name="Ma Y."/>
            <person name="Qing Z."/>
            <person name="Tang Q."/>
            <person name="Cao H."/>
            <person name="Cheng P."/>
            <person name="Zheng Y."/>
            <person name="Yuan Z."/>
            <person name="Zhou Y."/>
            <person name="Liu J."/>
            <person name="Tang Z."/>
            <person name="Zhuo Y."/>
            <person name="Zhang Y."/>
            <person name="Yu L."/>
            <person name="Huang J."/>
            <person name="Yang P."/>
            <person name="Peng Q."/>
            <person name="Zhang J."/>
            <person name="Jiang W."/>
            <person name="Zhang Z."/>
            <person name="Lin K."/>
            <person name="Ro D.K."/>
            <person name="Chen X."/>
            <person name="Xiong X."/>
            <person name="Shang Y."/>
            <person name="Huang S."/>
            <person name="Zeng J."/>
        </authorList>
    </citation>
    <scope>NUCLEOTIDE SEQUENCE [LARGE SCALE GENOMIC DNA]</scope>
    <source>
        <strain evidence="25">cv. BLH2017</strain>
        <tissue evidence="24">Root</tissue>
    </source>
</reference>
<dbReference type="SUPFAM" id="SSF52058">
    <property type="entry name" value="L domain-like"/>
    <property type="match status" value="3"/>
</dbReference>
<comment type="catalytic activity">
    <reaction evidence="20">
        <text>L-seryl-[protein] + ATP = O-phospho-L-seryl-[protein] + ADP + H(+)</text>
        <dbReference type="Rhea" id="RHEA:17989"/>
        <dbReference type="Rhea" id="RHEA-COMP:9863"/>
        <dbReference type="Rhea" id="RHEA-COMP:11604"/>
        <dbReference type="ChEBI" id="CHEBI:15378"/>
        <dbReference type="ChEBI" id="CHEBI:29999"/>
        <dbReference type="ChEBI" id="CHEBI:30616"/>
        <dbReference type="ChEBI" id="CHEBI:83421"/>
        <dbReference type="ChEBI" id="CHEBI:456216"/>
        <dbReference type="EC" id="2.7.11.1"/>
    </reaction>
</comment>
<dbReference type="PANTHER" id="PTHR48056">
    <property type="entry name" value="LRR RECEPTOR-LIKE SERINE/THREONINE-PROTEIN KINASE-RELATED"/>
    <property type="match status" value="1"/>
</dbReference>
<dbReference type="PANTHER" id="PTHR48056:SF41">
    <property type="entry name" value="RECEPTOR-LIKE PROTEIN KINASE HAIKU2"/>
    <property type="match status" value="1"/>
</dbReference>
<comment type="caution">
    <text evidence="24">The sequence shown here is derived from an EMBL/GenBank/DDBJ whole genome shotgun (WGS) entry which is preliminary data.</text>
</comment>
<evidence type="ECO:0000256" key="22">
    <source>
        <dbReference type="SAM" id="Phobius"/>
    </source>
</evidence>
<keyword evidence="18" id="KW-0325">Glycoprotein</keyword>
<dbReference type="PROSITE" id="PS51450">
    <property type="entry name" value="LRR"/>
    <property type="match status" value="1"/>
</dbReference>
<evidence type="ECO:0000259" key="23">
    <source>
        <dbReference type="PROSITE" id="PS50011"/>
    </source>
</evidence>
<evidence type="ECO:0000256" key="7">
    <source>
        <dbReference type="ARBA" id="ARBA00022614"/>
    </source>
</evidence>
<evidence type="ECO:0000256" key="3">
    <source>
        <dbReference type="ARBA" id="ARBA00009592"/>
    </source>
</evidence>
<keyword evidence="11" id="KW-0677">Repeat</keyword>
<dbReference type="GO" id="GO:0005886">
    <property type="term" value="C:plasma membrane"/>
    <property type="evidence" value="ECO:0007669"/>
    <property type="project" value="UniProtKB-SubCell"/>
</dbReference>
<dbReference type="SMART" id="SM00220">
    <property type="entry name" value="S_TKc"/>
    <property type="match status" value="1"/>
</dbReference>
<dbReference type="PROSITE" id="PS00107">
    <property type="entry name" value="PROTEIN_KINASE_ATP"/>
    <property type="match status" value="1"/>
</dbReference>
<feature type="domain" description="Protein kinase" evidence="23">
    <location>
        <begin position="595"/>
        <end position="885"/>
    </location>
</feature>
<dbReference type="Proteomes" id="UP000195402">
    <property type="component" value="Unassembled WGS sequence"/>
</dbReference>
<dbReference type="InterPro" id="IPR001611">
    <property type="entry name" value="Leu-rich_rpt"/>
</dbReference>
<keyword evidence="10" id="KW-0732">Signal</keyword>
<dbReference type="InterPro" id="IPR050647">
    <property type="entry name" value="Plant_LRR-RLKs"/>
</dbReference>
<dbReference type="Pfam" id="PF00069">
    <property type="entry name" value="Pkinase"/>
    <property type="match status" value="1"/>
</dbReference>
<dbReference type="GO" id="GO:0009791">
    <property type="term" value="P:post-embryonic development"/>
    <property type="evidence" value="ECO:0007669"/>
    <property type="project" value="UniProtKB-ARBA"/>
</dbReference>
<evidence type="ECO:0000256" key="5">
    <source>
        <dbReference type="ARBA" id="ARBA00022475"/>
    </source>
</evidence>
<evidence type="ECO:0000256" key="15">
    <source>
        <dbReference type="ARBA" id="ARBA00022989"/>
    </source>
</evidence>
<keyword evidence="15 22" id="KW-1133">Transmembrane helix</keyword>
<organism evidence="24 25">
    <name type="scientific">Macleaya cordata</name>
    <name type="common">Five-seeded plume-poppy</name>
    <name type="synonym">Bocconia cordata</name>
    <dbReference type="NCBI Taxonomy" id="56857"/>
    <lineage>
        <taxon>Eukaryota</taxon>
        <taxon>Viridiplantae</taxon>
        <taxon>Streptophyta</taxon>
        <taxon>Embryophyta</taxon>
        <taxon>Tracheophyta</taxon>
        <taxon>Spermatophyta</taxon>
        <taxon>Magnoliopsida</taxon>
        <taxon>Ranunculales</taxon>
        <taxon>Papaveraceae</taxon>
        <taxon>Papaveroideae</taxon>
        <taxon>Macleaya</taxon>
    </lineage>
</organism>
<dbReference type="SUPFAM" id="SSF56112">
    <property type="entry name" value="Protein kinase-like (PK-like)"/>
    <property type="match status" value="1"/>
</dbReference>
<dbReference type="InterPro" id="IPR032675">
    <property type="entry name" value="LRR_dom_sf"/>
</dbReference>
<dbReference type="GO" id="GO:0005524">
    <property type="term" value="F:ATP binding"/>
    <property type="evidence" value="ECO:0007669"/>
    <property type="project" value="UniProtKB-UniRule"/>
</dbReference>
<dbReference type="InterPro" id="IPR000719">
    <property type="entry name" value="Prot_kinase_dom"/>
</dbReference>
<evidence type="ECO:0000256" key="1">
    <source>
        <dbReference type="ARBA" id="ARBA00004167"/>
    </source>
</evidence>
<keyword evidence="12 21" id="KW-0547">Nucleotide-binding</keyword>
<name>A0A200Q165_MACCD</name>
<accession>A0A200Q165</accession>
<keyword evidence="8" id="KW-0808">Transferase</keyword>
<dbReference type="Gene3D" id="3.80.10.10">
    <property type="entry name" value="Ribonuclease Inhibitor"/>
    <property type="match status" value="3"/>
</dbReference>
<dbReference type="Gene3D" id="1.10.510.10">
    <property type="entry name" value="Transferase(Phosphotransferase) domain 1"/>
    <property type="match status" value="1"/>
</dbReference>
<dbReference type="EC" id="2.7.11.1" evidence="4"/>
<evidence type="ECO:0000256" key="9">
    <source>
        <dbReference type="ARBA" id="ARBA00022692"/>
    </source>
</evidence>
<feature type="transmembrane region" description="Helical" evidence="22">
    <location>
        <begin position="538"/>
        <end position="559"/>
    </location>
</feature>
<comment type="similarity">
    <text evidence="3">Belongs to the RLP family.</text>
</comment>
<dbReference type="Pfam" id="PF13855">
    <property type="entry name" value="LRR_8"/>
    <property type="match status" value="1"/>
</dbReference>
<dbReference type="Pfam" id="PF00560">
    <property type="entry name" value="LRR_1"/>
    <property type="match status" value="8"/>
</dbReference>
<evidence type="ECO:0000256" key="10">
    <source>
        <dbReference type="ARBA" id="ARBA00022729"/>
    </source>
</evidence>
<comment type="subcellular location">
    <subcellularLocation>
        <location evidence="2">Cell membrane</location>
    </subcellularLocation>
    <subcellularLocation>
        <location evidence="1">Membrane</location>
        <topology evidence="1">Single-pass membrane protein</topology>
    </subcellularLocation>
</comment>
<dbReference type="FunFam" id="3.80.10.10:FF:000905">
    <property type="entry name" value="Receptor-like protein kinase 7"/>
    <property type="match status" value="1"/>
</dbReference>
<dbReference type="OrthoDB" id="2015831at2759"/>
<dbReference type="FunFam" id="3.80.10.10:FF:000299">
    <property type="entry name" value="Piriformospora indica-insensitive protein 2"/>
    <property type="match status" value="1"/>
</dbReference>
<keyword evidence="7" id="KW-0433">Leucine-rich repeat</keyword>
<protein>
    <recommendedName>
        <fullName evidence="4">non-specific serine/threonine protein kinase</fullName>
        <ecNumber evidence="4">2.7.11.1</ecNumber>
    </recommendedName>
</protein>
<keyword evidence="5" id="KW-1003">Cell membrane</keyword>
<evidence type="ECO:0000256" key="11">
    <source>
        <dbReference type="ARBA" id="ARBA00022737"/>
    </source>
</evidence>
<keyword evidence="9 22" id="KW-0812">Transmembrane</keyword>
<evidence type="ECO:0000256" key="19">
    <source>
        <dbReference type="ARBA" id="ARBA00047899"/>
    </source>
</evidence>
<evidence type="ECO:0000256" key="8">
    <source>
        <dbReference type="ARBA" id="ARBA00022679"/>
    </source>
</evidence>
<dbReference type="FunFam" id="3.80.10.10:FF:000111">
    <property type="entry name" value="LRR receptor-like serine/threonine-protein kinase ERECTA"/>
    <property type="match status" value="1"/>
</dbReference>
<dbReference type="InterPro" id="IPR008271">
    <property type="entry name" value="Ser/Thr_kinase_AS"/>
</dbReference>
<evidence type="ECO:0000256" key="12">
    <source>
        <dbReference type="ARBA" id="ARBA00022741"/>
    </source>
</evidence>
<evidence type="ECO:0000256" key="4">
    <source>
        <dbReference type="ARBA" id="ARBA00012513"/>
    </source>
</evidence>
<evidence type="ECO:0000256" key="13">
    <source>
        <dbReference type="ARBA" id="ARBA00022777"/>
    </source>
</evidence>
<dbReference type="PROSITE" id="PS00108">
    <property type="entry name" value="PROTEIN_KINASE_ST"/>
    <property type="match status" value="1"/>
</dbReference>
<dbReference type="EMBL" id="MVGT01003349">
    <property type="protein sequence ID" value="OVA04186.1"/>
    <property type="molecule type" value="Genomic_DNA"/>
</dbReference>
<dbReference type="GO" id="GO:0004674">
    <property type="term" value="F:protein serine/threonine kinase activity"/>
    <property type="evidence" value="ECO:0007669"/>
    <property type="project" value="UniProtKB-KW"/>
</dbReference>
<dbReference type="Gene3D" id="3.30.200.20">
    <property type="entry name" value="Phosphorylase Kinase, domain 1"/>
    <property type="match status" value="1"/>
</dbReference>
<dbReference type="AlphaFoldDB" id="A0A200Q165"/>
<dbReference type="FunCoup" id="A0A200Q165">
    <property type="interactions" value="400"/>
</dbReference>
<dbReference type="OMA" id="DTHTFIV"/>
<evidence type="ECO:0000256" key="20">
    <source>
        <dbReference type="ARBA" id="ARBA00048679"/>
    </source>
</evidence>
<dbReference type="PROSITE" id="PS50011">
    <property type="entry name" value="PROTEIN_KINASE_DOM"/>
    <property type="match status" value="1"/>
</dbReference>
<keyword evidence="13 24" id="KW-0418">Kinase</keyword>
<dbReference type="InterPro" id="IPR011009">
    <property type="entry name" value="Kinase-like_dom_sf"/>
</dbReference>
<dbReference type="FunFam" id="3.30.200.20:FF:000540">
    <property type="entry name" value="Receptor-like protein kinase HAIKU2"/>
    <property type="match status" value="1"/>
</dbReference>
<evidence type="ECO:0000256" key="6">
    <source>
        <dbReference type="ARBA" id="ARBA00022527"/>
    </source>
</evidence>
<dbReference type="FunFam" id="1.10.510.10:FF:000276">
    <property type="entry name" value="LRR receptor-like serine/threonine-protein kinase RCH1"/>
    <property type="match status" value="1"/>
</dbReference>
<evidence type="ECO:0000256" key="17">
    <source>
        <dbReference type="ARBA" id="ARBA00023170"/>
    </source>
</evidence>
<evidence type="ECO:0000256" key="14">
    <source>
        <dbReference type="ARBA" id="ARBA00022840"/>
    </source>
</evidence>
<feature type="binding site" evidence="21">
    <location>
        <position position="624"/>
    </location>
    <ligand>
        <name>ATP</name>
        <dbReference type="ChEBI" id="CHEBI:30616"/>
    </ligand>
</feature>
<keyword evidence="17" id="KW-0675">Receptor</keyword>
<evidence type="ECO:0000256" key="16">
    <source>
        <dbReference type="ARBA" id="ARBA00023136"/>
    </source>
</evidence>
<proteinExistence type="inferred from homology"/>
<evidence type="ECO:0000256" key="2">
    <source>
        <dbReference type="ARBA" id="ARBA00004236"/>
    </source>
</evidence>